<dbReference type="PANTHER" id="PTHR13504">
    <property type="entry name" value="FIDO DOMAIN-CONTAINING PROTEIN DDB_G0283145"/>
    <property type="match status" value="1"/>
</dbReference>
<accession>A0ABT0R7R1</accession>
<dbReference type="InterPro" id="IPR036597">
    <property type="entry name" value="Fido-like_dom_sf"/>
</dbReference>
<proteinExistence type="predicted"/>
<keyword evidence="3" id="KW-1185">Reference proteome</keyword>
<gene>
    <name evidence="2" type="ORF">M8N44_06510</name>
</gene>
<dbReference type="InterPro" id="IPR003812">
    <property type="entry name" value="Fido"/>
</dbReference>
<protein>
    <submittedName>
        <fullName evidence="2">Fic family protein</fullName>
    </submittedName>
</protein>
<dbReference type="InterPro" id="IPR026287">
    <property type="entry name" value="SoFic-like"/>
</dbReference>
<dbReference type="GeneID" id="84023505"/>
<dbReference type="Proteomes" id="UP001202031">
    <property type="component" value="Unassembled WGS sequence"/>
</dbReference>
<evidence type="ECO:0000313" key="2">
    <source>
        <dbReference type="EMBL" id="MCL6656971.1"/>
    </source>
</evidence>
<dbReference type="PROSITE" id="PS51459">
    <property type="entry name" value="FIDO"/>
    <property type="match status" value="1"/>
</dbReference>
<name>A0ABT0R7R1_9BACT</name>
<sequence>MKTPYLPEYLPVLKRIDANAFADILGKANGAVARYDGIVRTLVNPDILLSPFMTQEAVLSSKIEGTQATIDEVYEQDAGISFSESKREDIDEIKNYRSALKFASRSLGERPLSLGLVKEIHRILLEGVRGNTKSPGLFREVQNWIGSHGCPIEQASYIPPDPVHVEALMENWLDYMVNDWSIEEKAQLDPLVRAAVMHVQFEMIHPFLDGNGRIGRLMIPLFLYAKNILHRPMFYMSAYLEAHRDEYYRCLNAVHEENKWNEWLSFFLRAMVEQATANINRAVEINKLHNELEDAFRNITHSEYSHLLLDCIFETPIFTRPQIIKKMKEKENTCQDMTVRNLLNQIIEAGLVRKVREGSGRKPAVFELGKLLQIASG</sequence>
<evidence type="ECO:0000259" key="1">
    <source>
        <dbReference type="PROSITE" id="PS51459"/>
    </source>
</evidence>
<dbReference type="InterPro" id="IPR025758">
    <property type="entry name" value="Fic/DOC_N"/>
</dbReference>
<dbReference type="PANTHER" id="PTHR13504:SF38">
    <property type="entry name" value="FIDO DOMAIN-CONTAINING PROTEIN"/>
    <property type="match status" value="1"/>
</dbReference>
<dbReference type="RefSeq" id="WP_102728038.1">
    <property type="nucleotide sequence ID" value="NZ_CP072027.1"/>
</dbReference>
<comment type="caution">
    <text evidence="2">The sequence shown here is derived from an EMBL/GenBank/DDBJ whole genome shotgun (WGS) entry which is preliminary data.</text>
</comment>
<dbReference type="PIRSF" id="PIRSF038925">
    <property type="entry name" value="AMP-prot_trans"/>
    <property type="match status" value="1"/>
</dbReference>
<dbReference type="Gene3D" id="1.10.3290.10">
    <property type="entry name" value="Fido-like domain"/>
    <property type="match status" value="1"/>
</dbReference>
<dbReference type="InterPro" id="IPR040198">
    <property type="entry name" value="Fido_containing"/>
</dbReference>
<reference evidence="2 3" key="1">
    <citation type="submission" date="2022-03" db="EMBL/GenBank/DDBJ databases">
        <title>Taxonomic description of new species and reclassification of some bacterial strains.</title>
        <authorList>
            <person name="Ndongo S."/>
        </authorList>
    </citation>
    <scope>NUCLEOTIDE SEQUENCE [LARGE SCALE GENOMIC DNA]</scope>
    <source>
        <strain evidence="2 3">Marseille-P6666</strain>
    </source>
</reference>
<dbReference type="SUPFAM" id="SSF140931">
    <property type="entry name" value="Fic-like"/>
    <property type="match status" value="1"/>
</dbReference>
<evidence type="ECO:0000313" key="3">
    <source>
        <dbReference type="Proteomes" id="UP001202031"/>
    </source>
</evidence>
<dbReference type="EMBL" id="JAMGSI010000001">
    <property type="protein sequence ID" value="MCL6656971.1"/>
    <property type="molecule type" value="Genomic_DNA"/>
</dbReference>
<dbReference type="Pfam" id="PF02661">
    <property type="entry name" value="Fic"/>
    <property type="match status" value="1"/>
</dbReference>
<dbReference type="Pfam" id="PF13784">
    <property type="entry name" value="Fic_N"/>
    <property type="match status" value="1"/>
</dbReference>
<feature type="domain" description="Fido" evidence="1">
    <location>
        <begin position="112"/>
        <end position="269"/>
    </location>
</feature>
<organism evidence="2 3">
    <name type="scientific">Akkermansia massiliensis</name>
    <dbReference type="NCBI Taxonomy" id="2927224"/>
    <lineage>
        <taxon>Bacteria</taxon>
        <taxon>Pseudomonadati</taxon>
        <taxon>Verrucomicrobiota</taxon>
        <taxon>Verrucomicrobiia</taxon>
        <taxon>Verrucomicrobiales</taxon>
        <taxon>Akkermansiaceae</taxon>
        <taxon>Akkermansia</taxon>
    </lineage>
</organism>